<gene>
    <name evidence="2" type="ORF">LY08_00800</name>
</gene>
<dbReference type="Proteomes" id="UP000248703">
    <property type="component" value="Unassembled WGS sequence"/>
</dbReference>
<name>A0A327RMA0_9FLAO</name>
<dbReference type="SUPFAM" id="SSF54975">
    <property type="entry name" value="Acylphosphatase/BLUF domain-like"/>
    <property type="match status" value="1"/>
</dbReference>
<organism evidence="2 3">
    <name type="scientific">Olleya aquimaris</name>
    <dbReference type="NCBI Taxonomy" id="639310"/>
    <lineage>
        <taxon>Bacteria</taxon>
        <taxon>Pseudomonadati</taxon>
        <taxon>Bacteroidota</taxon>
        <taxon>Flavobacteriia</taxon>
        <taxon>Flavobacteriales</taxon>
        <taxon>Flavobacteriaceae</taxon>
    </lineage>
</organism>
<accession>A0A327RMA0</accession>
<dbReference type="Pfam" id="PF04940">
    <property type="entry name" value="BLUF"/>
    <property type="match status" value="1"/>
</dbReference>
<sequence length="144" mass="16899">MYQLNYHSKSVLELVQEDLENILATSNFINNSRNITGCLIFHNKRFVQILEGKKKDVLEVYDKIKADNRHHNVTLLWENNVDKRYFPEWNMAFHKPENENLKQHTNNLMLLSSLSDTSTGSLLSFWATVRKILSDGKNNHLKKI</sequence>
<comment type="caution">
    <text evidence="2">The sequence shown here is derived from an EMBL/GenBank/DDBJ whole genome shotgun (WGS) entry which is preliminary data.</text>
</comment>
<dbReference type="GO" id="GO:0071949">
    <property type="term" value="F:FAD binding"/>
    <property type="evidence" value="ECO:0007669"/>
    <property type="project" value="InterPro"/>
</dbReference>
<feature type="domain" description="BLUF" evidence="1">
    <location>
        <begin position="1"/>
        <end position="92"/>
    </location>
</feature>
<dbReference type="InterPro" id="IPR007024">
    <property type="entry name" value="BLUF_domain"/>
</dbReference>
<evidence type="ECO:0000313" key="3">
    <source>
        <dbReference type="Proteomes" id="UP000248703"/>
    </source>
</evidence>
<evidence type="ECO:0000313" key="2">
    <source>
        <dbReference type="EMBL" id="RAJ17022.1"/>
    </source>
</evidence>
<dbReference type="OrthoDB" id="1122028at2"/>
<proteinExistence type="predicted"/>
<dbReference type="SMART" id="SM01034">
    <property type="entry name" value="BLUF"/>
    <property type="match status" value="1"/>
</dbReference>
<reference evidence="2 3" key="1">
    <citation type="submission" date="2018-06" db="EMBL/GenBank/DDBJ databases">
        <title>Genomic Encyclopedia of Archaeal and Bacterial Type Strains, Phase II (KMG-II): from individual species to whole genera.</title>
        <authorList>
            <person name="Goeker M."/>
        </authorList>
    </citation>
    <scope>NUCLEOTIDE SEQUENCE [LARGE SCALE GENOMIC DNA]</scope>
    <source>
        <strain evidence="2 3">DSM 24464</strain>
    </source>
</reference>
<dbReference type="Gene3D" id="3.30.70.100">
    <property type="match status" value="1"/>
</dbReference>
<keyword evidence="3" id="KW-1185">Reference proteome</keyword>
<dbReference type="EMBL" id="QLLO01000002">
    <property type="protein sequence ID" value="RAJ17022.1"/>
    <property type="molecule type" value="Genomic_DNA"/>
</dbReference>
<dbReference type="GO" id="GO:0009882">
    <property type="term" value="F:blue light photoreceptor activity"/>
    <property type="evidence" value="ECO:0007669"/>
    <property type="project" value="InterPro"/>
</dbReference>
<evidence type="ECO:0000259" key="1">
    <source>
        <dbReference type="PROSITE" id="PS50925"/>
    </source>
</evidence>
<dbReference type="PROSITE" id="PS50925">
    <property type="entry name" value="BLUF"/>
    <property type="match status" value="1"/>
</dbReference>
<protein>
    <submittedName>
        <fullName evidence="2">FAD-dependent sensor of blue light</fullName>
    </submittedName>
</protein>
<dbReference type="InterPro" id="IPR036046">
    <property type="entry name" value="Acylphosphatase-like_dom_sf"/>
</dbReference>
<dbReference type="RefSeq" id="WP_111659136.1">
    <property type="nucleotide sequence ID" value="NZ_QLLO01000002.1"/>
</dbReference>
<dbReference type="AlphaFoldDB" id="A0A327RMA0"/>